<dbReference type="InterPro" id="IPR046335">
    <property type="entry name" value="LacI/GalR-like_sensor"/>
</dbReference>
<keyword evidence="1" id="KW-0805">Transcription regulation</keyword>
<evidence type="ECO:0000256" key="1">
    <source>
        <dbReference type="ARBA" id="ARBA00023015"/>
    </source>
</evidence>
<dbReference type="Proteomes" id="UP000473681">
    <property type="component" value="Unassembled WGS sequence"/>
</dbReference>
<gene>
    <name evidence="5" type="ORF">EXM65_11730</name>
    <name evidence="6" type="ORF">FC774_04055</name>
    <name evidence="7" type="ORF">FDB51_10065</name>
</gene>
<evidence type="ECO:0000313" key="10">
    <source>
        <dbReference type="Proteomes" id="UP000476820"/>
    </source>
</evidence>
<evidence type="ECO:0000313" key="6">
    <source>
        <dbReference type="EMBL" id="NFF87068.1"/>
    </source>
</evidence>
<dbReference type="PANTHER" id="PTHR30146">
    <property type="entry name" value="LACI-RELATED TRANSCRIPTIONAL REPRESSOR"/>
    <property type="match status" value="1"/>
</dbReference>
<dbReference type="CDD" id="cd19975">
    <property type="entry name" value="PBP1_CcpA-like"/>
    <property type="match status" value="1"/>
</dbReference>
<name>A0A0M1LKY3_CLOBO</name>
<dbReference type="PRINTS" id="PR00036">
    <property type="entry name" value="HTHLACI"/>
</dbReference>
<dbReference type="AlphaFoldDB" id="A0A0M1LKY3"/>
<evidence type="ECO:0000256" key="2">
    <source>
        <dbReference type="ARBA" id="ARBA00023125"/>
    </source>
</evidence>
<proteinExistence type="predicted"/>
<keyword evidence="3" id="KW-0804">Transcription</keyword>
<evidence type="ECO:0000313" key="8">
    <source>
        <dbReference type="Proteomes" id="UP000472355"/>
    </source>
</evidence>
<dbReference type="SMART" id="SM00354">
    <property type="entry name" value="HTH_LACI"/>
    <property type="match status" value="1"/>
</dbReference>
<dbReference type="RefSeq" id="WP_012450109.1">
    <property type="nucleotide sequence ID" value="NZ_CP010520.1"/>
</dbReference>
<dbReference type="PANTHER" id="PTHR30146:SF149">
    <property type="entry name" value="HTH-TYPE TRANSCRIPTIONAL REGULATOR EBGR"/>
    <property type="match status" value="1"/>
</dbReference>
<dbReference type="Gene3D" id="3.40.50.2300">
    <property type="match status" value="2"/>
</dbReference>
<dbReference type="Proteomes" id="UP000476820">
    <property type="component" value="Unassembled WGS sequence"/>
</dbReference>
<evidence type="ECO:0000259" key="4">
    <source>
        <dbReference type="PROSITE" id="PS50932"/>
    </source>
</evidence>
<evidence type="ECO:0000313" key="7">
    <source>
        <dbReference type="EMBL" id="NFN35461.1"/>
    </source>
</evidence>
<reference evidence="5 8" key="1">
    <citation type="submission" date="2019-02" db="EMBL/GenBank/DDBJ databases">
        <title>Genome sequencing of Clostridium botulinum clinical isolates.</title>
        <authorList>
            <person name="Brunt J."/>
            <person name="Van Vliet A.H.M."/>
            <person name="Stringer S.C."/>
            <person name="Grant K.A."/>
            <person name="Carter A.C."/>
            <person name="Peck M.W."/>
        </authorList>
    </citation>
    <scope>NUCLEOTIDE SEQUENCE [LARGE SCALE GENOMIC DNA]</scope>
    <source>
        <strain evidence="5 8">H113700579</strain>
    </source>
</reference>
<comment type="caution">
    <text evidence="5">The sequence shown here is derived from an EMBL/GenBank/DDBJ whole genome shotgun (WGS) entry which is preliminary data.</text>
</comment>
<evidence type="ECO:0000256" key="3">
    <source>
        <dbReference type="ARBA" id="ARBA00023163"/>
    </source>
</evidence>
<dbReference type="Gene3D" id="1.10.260.40">
    <property type="entry name" value="lambda repressor-like DNA-binding domains"/>
    <property type="match status" value="1"/>
</dbReference>
<evidence type="ECO:0000313" key="9">
    <source>
        <dbReference type="Proteomes" id="UP000473681"/>
    </source>
</evidence>
<dbReference type="PROSITE" id="PS50932">
    <property type="entry name" value="HTH_LACI_2"/>
    <property type="match status" value="1"/>
</dbReference>
<dbReference type="CDD" id="cd01392">
    <property type="entry name" value="HTH_LacI"/>
    <property type="match status" value="1"/>
</dbReference>
<dbReference type="EMBL" id="SGKU01000033">
    <property type="protein sequence ID" value="NFA43228.1"/>
    <property type="molecule type" value="Genomic_DNA"/>
</dbReference>
<dbReference type="EMBL" id="SWVK01000012">
    <property type="protein sequence ID" value="NFN35461.1"/>
    <property type="molecule type" value="Genomic_DNA"/>
</dbReference>
<dbReference type="InterPro" id="IPR000843">
    <property type="entry name" value="HTH_LacI"/>
</dbReference>
<dbReference type="InterPro" id="IPR028082">
    <property type="entry name" value="Peripla_BP_I"/>
</dbReference>
<evidence type="ECO:0000313" key="5">
    <source>
        <dbReference type="EMBL" id="NFA43228.1"/>
    </source>
</evidence>
<dbReference type="SUPFAM" id="SSF47413">
    <property type="entry name" value="lambda repressor-like DNA-binding domains"/>
    <property type="match status" value="1"/>
</dbReference>
<feature type="domain" description="HTH lacI-type" evidence="4">
    <location>
        <begin position="3"/>
        <end position="57"/>
    </location>
</feature>
<reference evidence="9 10" key="2">
    <citation type="submission" date="2019-04" db="EMBL/GenBank/DDBJ databases">
        <title>Genome sequencing of Clostridium botulinum Groups I-IV and Clostridium butyricum.</title>
        <authorList>
            <person name="Brunt J."/>
            <person name="Van Vliet A.H.M."/>
            <person name="Stringer S.C."/>
            <person name="Carter A.T."/>
            <person name="Peck M.W."/>
        </authorList>
    </citation>
    <scope>NUCLEOTIDE SEQUENCE [LARGE SCALE GENOMIC DNA]</scope>
    <source>
        <strain evidence="6 10">1605</strain>
        <strain evidence="7 9">CB-K-33E</strain>
    </source>
</reference>
<dbReference type="OrthoDB" id="9784962at2"/>
<dbReference type="GO" id="GO:0000976">
    <property type="term" value="F:transcription cis-regulatory region binding"/>
    <property type="evidence" value="ECO:0007669"/>
    <property type="project" value="TreeGrafter"/>
</dbReference>
<protein>
    <submittedName>
        <fullName evidence="5">LacI family transcriptional regulator</fullName>
    </submittedName>
</protein>
<dbReference type="InterPro" id="IPR010982">
    <property type="entry name" value="Lambda_DNA-bd_dom_sf"/>
</dbReference>
<keyword evidence="2" id="KW-0238">DNA-binding</keyword>
<accession>A0A0M1LKY3</accession>
<dbReference type="Pfam" id="PF13377">
    <property type="entry name" value="Peripla_BP_3"/>
    <property type="match status" value="1"/>
</dbReference>
<dbReference type="Pfam" id="PF00356">
    <property type="entry name" value="LacI"/>
    <property type="match status" value="1"/>
</dbReference>
<dbReference type="SUPFAM" id="SSF53822">
    <property type="entry name" value="Periplasmic binding protein-like I"/>
    <property type="match status" value="1"/>
</dbReference>
<organism evidence="5 8">
    <name type="scientific">Clostridium botulinum</name>
    <dbReference type="NCBI Taxonomy" id="1491"/>
    <lineage>
        <taxon>Bacteria</taxon>
        <taxon>Bacillati</taxon>
        <taxon>Bacillota</taxon>
        <taxon>Clostridia</taxon>
        <taxon>Eubacteriales</taxon>
        <taxon>Clostridiaceae</taxon>
        <taxon>Clostridium</taxon>
    </lineage>
</organism>
<dbReference type="GO" id="GO:0003700">
    <property type="term" value="F:DNA-binding transcription factor activity"/>
    <property type="evidence" value="ECO:0007669"/>
    <property type="project" value="TreeGrafter"/>
</dbReference>
<dbReference type="PROSITE" id="PS00356">
    <property type="entry name" value="HTH_LACI_1"/>
    <property type="match status" value="1"/>
</dbReference>
<sequence>MAASIKDVAREAGVSIATVSRVLNDIDVVNEDTKKKVLDAIKLLGYRPNIIARSLKTQKTKTIGILLPDVSNQLYPEIVRGAEDVSNIYDYNVILCNSDLDIEKEKEYLRVLKEKMVDGVLYMSSSLQGEILELINELNLKTVLVETKDKESRLPSVTIDNIQGCYDSTKYLIKKGLKNIAFIGTEKNHMNAWGDRYIGYEKALKEEGIELDQDLVYLDTVKVKTGYEGIDNFINKNKKFDGIICASDEIAMGAINRLREKGYDVPKDVSVIGFNDNYAASIFYPKITTVSQPTYDMGSVAMRMLIKILNDKELETAHYVLEHELVERDSTI</sequence>
<dbReference type="EMBL" id="SWOV01000006">
    <property type="protein sequence ID" value="NFF87068.1"/>
    <property type="molecule type" value="Genomic_DNA"/>
</dbReference>
<dbReference type="Proteomes" id="UP000472355">
    <property type="component" value="Unassembled WGS sequence"/>
</dbReference>